<reference evidence="1 2" key="1">
    <citation type="journal article" date="2016" name="Genome Announc.">
        <title>First Complete Genome Sequence of a Subdivision 6 Acidobacterium Strain.</title>
        <authorList>
            <person name="Huang S."/>
            <person name="Vieira S."/>
            <person name="Bunk B."/>
            <person name="Riedel T."/>
            <person name="Sproer C."/>
            <person name="Overmann J."/>
        </authorList>
    </citation>
    <scope>NUCLEOTIDE SEQUENCE [LARGE SCALE GENOMIC DNA]</scope>
    <source>
        <strain evidence="2">DSM 100886 HEG_-6_39</strain>
    </source>
</reference>
<reference evidence="2" key="2">
    <citation type="submission" date="2016-04" db="EMBL/GenBank/DDBJ databases">
        <title>First Complete Genome Sequence of a Subdivision 6 Acidobacterium.</title>
        <authorList>
            <person name="Huang S."/>
            <person name="Vieira S."/>
            <person name="Bunk B."/>
            <person name="Riedel T."/>
            <person name="Sproeer C."/>
            <person name="Overmann J."/>
        </authorList>
    </citation>
    <scope>NUCLEOTIDE SEQUENCE [LARGE SCALE GENOMIC DNA]</scope>
    <source>
        <strain evidence="2">DSM 100886 HEG_-6_39</strain>
    </source>
</reference>
<accession>A0A143PU99</accession>
<dbReference type="EMBL" id="CP015136">
    <property type="protein sequence ID" value="AMY11906.1"/>
    <property type="molecule type" value="Genomic_DNA"/>
</dbReference>
<protein>
    <submittedName>
        <fullName evidence="1">Uncharacterized protein</fullName>
    </submittedName>
</protein>
<sequence length="104" mass="12388">MADLWDDHDSYWRNTYSTRPYATGRAYDELRGGYRYGYESANRYKGRGWEDVESDLSRDWDTYAYRGKSTWENVKDAVRDAWNRMTGETEHATVRSGDSRRSTY</sequence>
<dbReference type="RefSeq" id="WP_110173413.1">
    <property type="nucleotide sequence ID" value="NZ_CP015136.1"/>
</dbReference>
<dbReference type="Proteomes" id="UP000076079">
    <property type="component" value="Chromosome"/>
</dbReference>
<proteinExistence type="predicted"/>
<keyword evidence="2" id="KW-1185">Reference proteome</keyword>
<dbReference type="STRING" id="1855912.LuPra_05175"/>
<dbReference type="OrthoDB" id="282393at2"/>
<name>A0A143PU99_LUTPR</name>
<gene>
    <name evidence="1" type="ORF">LuPra_05175</name>
</gene>
<evidence type="ECO:0000313" key="2">
    <source>
        <dbReference type="Proteomes" id="UP000076079"/>
    </source>
</evidence>
<dbReference type="AlphaFoldDB" id="A0A143PU99"/>
<dbReference type="KEGG" id="abac:LuPra_05175"/>
<organism evidence="1 2">
    <name type="scientific">Luteitalea pratensis</name>
    <dbReference type="NCBI Taxonomy" id="1855912"/>
    <lineage>
        <taxon>Bacteria</taxon>
        <taxon>Pseudomonadati</taxon>
        <taxon>Acidobacteriota</taxon>
        <taxon>Vicinamibacteria</taxon>
        <taxon>Vicinamibacterales</taxon>
        <taxon>Vicinamibacteraceae</taxon>
        <taxon>Luteitalea</taxon>
    </lineage>
</organism>
<dbReference type="PATRIC" id="fig|1813736.3.peg.5445"/>
<evidence type="ECO:0000313" key="1">
    <source>
        <dbReference type="EMBL" id="AMY11906.1"/>
    </source>
</evidence>